<dbReference type="InterPro" id="IPR051828">
    <property type="entry name" value="HAD-like_hydrolase_domain"/>
</dbReference>
<dbReference type="PANTHER" id="PTHR46191:SF2">
    <property type="entry name" value="HALOACID DEHALOGENASE-LIKE HYDROLASE DOMAIN-CONTAINING PROTEIN 3"/>
    <property type="match status" value="1"/>
</dbReference>
<dbReference type="Proteomes" id="UP001590951">
    <property type="component" value="Unassembled WGS sequence"/>
</dbReference>
<protein>
    <recommendedName>
        <fullName evidence="4">Haloacid dehalogenase-like hydrolase domain-containing protein 3</fullName>
    </recommendedName>
</protein>
<reference evidence="2 3" key="1">
    <citation type="submission" date="2024-09" db="EMBL/GenBank/DDBJ databases">
        <title>Rethinking Asexuality: The Enigmatic Case of Functional Sexual Genes in Lepraria (Stereocaulaceae).</title>
        <authorList>
            <person name="Doellman M."/>
            <person name="Sun Y."/>
            <person name="Barcenas-Pena A."/>
            <person name="Lumbsch H.T."/>
            <person name="Grewe F."/>
        </authorList>
    </citation>
    <scope>NUCLEOTIDE SEQUENCE [LARGE SCALE GENOMIC DNA]</scope>
    <source>
        <strain evidence="2 3">Grewe 0041</strain>
    </source>
</reference>
<proteinExistence type="predicted"/>
<dbReference type="NCBIfam" id="TIGR01549">
    <property type="entry name" value="HAD-SF-IA-v1"/>
    <property type="match status" value="1"/>
</dbReference>
<dbReference type="EMBL" id="JBHFEH010000016">
    <property type="protein sequence ID" value="KAL2054240.1"/>
    <property type="molecule type" value="Genomic_DNA"/>
</dbReference>
<organism evidence="2 3">
    <name type="scientific">Lepraria finkii</name>
    <dbReference type="NCBI Taxonomy" id="1340010"/>
    <lineage>
        <taxon>Eukaryota</taxon>
        <taxon>Fungi</taxon>
        <taxon>Dikarya</taxon>
        <taxon>Ascomycota</taxon>
        <taxon>Pezizomycotina</taxon>
        <taxon>Lecanoromycetes</taxon>
        <taxon>OSLEUM clade</taxon>
        <taxon>Lecanoromycetidae</taxon>
        <taxon>Lecanorales</taxon>
        <taxon>Lecanorineae</taxon>
        <taxon>Stereocaulaceae</taxon>
        <taxon>Lepraria</taxon>
    </lineage>
</organism>
<gene>
    <name evidence="2" type="ORF">ABVK25_005381</name>
</gene>
<dbReference type="PANTHER" id="PTHR46191">
    <property type="match status" value="1"/>
</dbReference>
<dbReference type="SUPFAM" id="SSF56784">
    <property type="entry name" value="HAD-like"/>
    <property type="match status" value="1"/>
</dbReference>
<name>A0ABR4B9G3_9LECA</name>
<evidence type="ECO:0008006" key="4">
    <source>
        <dbReference type="Google" id="ProtNLM"/>
    </source>
</evidence>
<accession>A0ABR4B9G3</accession>
<dbReference type="InterPro" id="IPR044924">
    <property type="entry name" value="HAD-SF_hydro_IA_REG-2-like_cap"/>
</dbReference>
<evidence type="ECO:0000256" key="1">
    <source>
        <dbReference type="SAM" id="MobiDB-lite"/>
    </source>
</evidence>
<sequence>MLRHPMRLVLTFDAFGTLFTPRESIGKSYANIARRYGLSGFTDDEIASNFRDAFKKVQSKSPNYGKQVGMGASQWWSNVIHTTFRPFSSSPALPEKLVQDLLHRFGSSEGYILYSDVIPLFEELCRIRNTSVKDPLSPKLVVGLITNSDDRVPSVLSSLGLRVNPRRHGPSAQSSNSSQDGEDDIDFVVMSYDVGQEKPSREIFDAAKHLVYSVTGYEDHGDRFIHVGDDIVKDFNGAKQAGWGSVLLDREENHDKHGTQERQTVTSIVDLRDLRSYILPDATPSS</sequence>
<comment type="caution">
    <text evidence="2">The sequence shown here is derived from an EMBL/GenBank/DDBJ whole genome shotgun (WGS) entry which is preliminary data.</text>
</comment>
<dbReference type="Pfam" id="PF00702">
    <property type="entry name" value="Hydrolase"/>
    <property type="match status" value="1"/>
</dbReference>
<evidence type="ECO:0000313" key="3">
    <source>
        <dbReference type="Proteomes" id="UP001590951"/>
    </source>
</evidence>
<dbReference type="Gene3D" id="3.40.50.1000">
    <property type="entry name" value="HAD superfamily/HAD-like"/>
    <property type="match status" value="1"/>
</dbReference>
<feature type="region of interest" description="Disordered" evidence="1">
    <location>
        <begin position="161"/>
        <end position="182"/>
    </location>
</feature>
<dbReference type="InterPro" id="IPR006439">
    <property type="entry name" value="HAD-SF_hydro_IA"/>
</dbReference>
<dbReference type="InterPro" id="IPR023214">
    <property type="entry name" value="HAD_sf"/>
</dbReference>
<dbReference type="InterPro" id="IPR036412">
    <property type="entry name" value="HAD-like_sf"/>
</dbReference>
<keyword evidence="3" id="KW-1185">Reference proteome</keyword>
<dbReference type="Gene3D" id="1.10.150.720">
    <property type="entry name" value="Haloacid dehalogenase-like hydrolase"/>
    <property type="match status" value="1"/>
</dbReference>
<evidence type="ECO:0000313" key="2">
    <source>
        <dbReference type="EMBL" id="KAL2054240.1"/>
    </source>
</evidence>